<proteinExistence type="predicted"/>
<comment type="caution">
    <text evidence="2">The sequence shown here is derived from an EMBL/GenBank/DDBJ whole genome shotgun (WGS) entry which is preliminary data.</text>
</comment>
<feature type="region of interest" description="Disordered" evidence="1">
    <location>
        <begin position="292"/>
        <end position="363"/>
    </location>
</feature>
<evidence type="ECO:0000313" key="3">
    <source>
        <dbReference type="Proteomes" id="UP000587527"/>
    </source>
</evidence>
<keyword evidence="3" id="KW-1185">Reference proteome</keyword>
<accession>A0A841C2Q3</accession>
<evidence type="ECO:0000256" key="1">
    <source>
        <dbReference type="SAM" id="MobiDB-lite"/>
    </source>
</evidence>
<evidence type="ECO:0000313" key="2">
    <source>
        <dbReference type="EMBL" id="MBB5874195.1"/>
    </source>
</evidence>
<protein>
    <recommendedName>
        <fullName evidence="4">PPE domain-containing protein</fullName>
    </recommendedName>
</protein>
<dbReference type="EMBL" id="JACHMN010000003">
    <property type="protein sequence ID" value="MBB5874195.1"/>
    <property type="molecule type" value="Genomic_DNA"/>
</dbReference>
<name>A0A841C2Q3_9ACTN</name>
<dbReference type="AlphaFoldDB" id="A0A841C2Q3"/>
<organism evidence="2 3">
    <name type="scientific">Allocatelliglobosispora scoriae</name>
    <dbReference type="NCBI Taxonomy" id="643052"/>
    <lineage>
        <taxon>Bacteria</taxon>
        <taxon>Bacillati</taxon>
        <taxon>Actinomycetota</taxon>
        <taxon>Actinomycetes</taxon>
        <taxon>Micromonosporales</taxon>
        <taxon>Micromonosporaceae</taxon>
        <taxon>Allocatelliglobosispora</taxon>
    </lineage>
</organism>
<dbReference type="RefSeq" id="WP_184846121.1">
    <property type="nucleotide sequence ID" value="NZ_JACHMN010000003.1"/>
</dbReference>
<gene>
    <name evidence="2" type="ORF">F4553_007629</name>
</gene>
<dbReference type="Proteomes" id="UP000587527">
    <property type="component" value="Unassembled WGS sequence"/>
</dbReference>
<evidence type="ECO:0008006" key="4">
    <source>
        <dbReference type="Google" id="ProtNLM"/>
    </source>
</evidence>
<reference evidence="2 3" key="1">
    <citation type="submission" date="2020-08" db="EMBL/GenBank/DDBJ databases">
        <title>Sequencing the genomes of 1000 actinobacteria strains.</title>
        <authorList>
            <person name="Klenk H.-P."/>
        </authorList>
    </citation>
    <scope>NUCLEOTIDE SEQUENCE [LARGE SCALE GENOMIC DNA]</scope>
    <source>
        <strain evidence="2 3">DSM 45362</strain>
    </source>
</reference>
<feature type="compositionally biased region" description="Basic and acidic residues" evidence="1">
    <location>
        <begin position="327"/>
        <end position="336"/>
    </location>
</feature>
<sequence length="363" mass="36899">MPRYSTYTLAAITTALRPATPTSLDSAGADVAAVRSHLLGLELELPAAVRGITTDTGEWEGPAATTFTAVAAEFVTFVGDLADALVRYEPTLVACGTALTTAQSALATLVTEAEEYRTRAVTAGLVPDETAIDAEAQRILTDLGDAYLAAFADLPTVPISPEEVLVLAETNGNTPRDLPPAEVDPDTRLAALTGPVTGVLTPPGVIGAVTGPGFGVQSVLTGPLPVASIYEGPQTVLSSFRGTLPELPLPTGPGSGPGTGVPGPGTPNAHVSLASGGFGQRPAATHLTSRRIPGLGAETPDGPGIVGDRRFPPPLGRGIGGLGANGEEERSPERQTELIGDEDWTDAGGLSEAIGRTPPTEAR</sequence>